<dbReference type="InterPro" id="IPR026265">
    <property type="entry name" value="LptC"/>
</dbReference>
<evidence type="ECO:0000256" key="5">
    <source>
        <dbReference type="ARBA" id="ARBA00023136"/>
    </source>
</evidence>
<sequence>MDKKRKLWLGAGLAVFIAVIVWAVVTVPDTPSPDVDPNSGRFMSYDGNVLSEEKNGRKIWDLTAEHIDVDVKTRDAKLEKLKGHFYAEDGRVVEVTADKGTYEDKTKNIVIAGNVDVKNSDGARLTSDELRWEAAKQLLAAVGSAKVTKEDMLATGERIESSDGFNKVKVIGKAHLAKGGNTNAK</sequence>
<protein>
    <submittedName>
        <fullName evidence="6">LPS export ABC transporter protein LptC</fullName>
    </submittedName>
</protein>
<dbReference type="GO" id="GO:0015221">
    <property type="term" value="F:lipopolysaccharide transmembrane transporter activity"/>
    <property type="evidence" value="ECO:0007669"/>
    <property type="project" value="InterPro"/>
</dbReference>
<accession>A0A1H3XWL3</accession>
<dbReference type="Pfam" id="PF06835">
    <property type="entry name" value="LptC"/>
    <property type="match status" value="1"/>
</dbReference>
<keyword evidence="2" id="KW-0997">Cell inner membrane</keyword>
<dbReference type="InterPro" id="IPR052363">
    <property type="entry name" value="LPS_export_LptC"/>
</dbReference>
<dbReference type="PANTHER" id="PTHR37481">
    <property type="entry name" value="LIPOPOLYSACCHARIDE EXPORT SYSTEM PROTEIN LPTC"/>
    <property type="match status" value="1"/>
</dbReference>
<dbReference type="GO" id="GO:0005886">
    <property type="term" value="C:plasma membrane"/>
    <property type="evidence" value="ECO:0007669"/>
    <property type="project" value="InterPro"/>
</dbReference>
<evidence type="ECO:0000256" key="4">
    <source>
        <dbReference type="ARBA" id="ARBA00022989"/>
    </source>
</evidence>
<name>A0A1H3XWL3_SELRU</name>
<dbReference type="RefSeq" id="WP_074672033.1">
    <property type="nucleotide sequence ID" value="NZ_FNQG01000006.1"/>
</dbReference>
<keyword evidence="1" id="KW-1003">Cell membrane</keyword>
<dbReference type="Gene3D" id="2.60.450.10">
    <property type="entry name" value="Lipopolysaccharide (LPS) transport protein A like domain"/>
    <property type="match status" value="1"/>
</dbReference>
<reference evidence="6 7" key="1">
    <citation type="submission" date="2016-10" db="EMBL/GenBank/DDBJ databases">
        <authorList>
            <person name="de Groot N.N."/>
        </authorList>
    </citation>
    <scope>NUCLEOTIDE SEQUENCE [LARGE SCALE GENOMIC DNA]</scope>
    <source>
        <strain evidence="6 7">DSM 2872</strain>
    </source>
</reference>
<dbReference type="NCBIfam" id="TIGR04409">
    <property type="entry name" value="LptC_YrbK"/>
    <property type="match status" value="1"/>
</dbReference>
<proteinExistence type="predicted"/>
<evidence type="ECO:0000256" key="2">
    <source>
        <dbReference type="ARBA" id="ARBA00022519"/>
    </source>
</evidence>
<dbReference type="GO" id="GO:0030288">
    <property type="term" value="C:outer membrane-bounded periplasmic space"/>
    <property type="evidence" value="ECO:0007669"/>
    <property type="project" value="TreeGrafter"/>
</dbReference>
<evidence type="ECO:0000313" key="7">
    <source>
        <dbReference type="Proteomes" id="UP000183469"/>
    </source>
</evidence>
<keyword evidence="3" id="KW-0812">Transmembrane</keyword>
<dbReference type="PANTHER" id="PTHR37481:SF1">
    <property type="entry name" value="LIPOPOLYSACCHARIDE EXPORT SYSTEM PROTEIN LPTC"/>
    <property type="match status" value="1"/>
</dbReference>
<organism evidence="6 7">
    <name type="scientific">Selenomonas ruminantium</name>
    <dbReference type="NCBI Taxonomy" id="971"/>
    <lineage>
        <taxon>Bacteria</taxon>
        <taxon>Bacillati</taxon>
        <taxon>Bacillota</taxon>
        <taxon>Negativicutes</taxon>
        <taxon>Selenomonadales</taxon>
        <taxon>Selenomonadaceae</taxon>
        <taxon>Selenomonas</taxon>
    </lineage>
</organism>
<dbReference type="GO" id="GO:0017089">
    <property type="term" value="F:glycolipid transfer activity"/>
    <property type="evidence" value="ECO:0007669"/>
    <property type="project" value="TreeGrafter"/>
</dbReference>
<dbReference type="EMBL" id="FNQG01000006">
    <property type="protein sequence ID" value="SEA02908.1"/>
    <property type="molecule type" value="Genomic_DNA"/>
</dbReference>
<evidence type="ECO:0000256" key="3">
    <source>
        <dbReference type="ARBA" id="ARBA00022692"/>
    </source>
</evidence>
<gene>
    <name evidence="6" type="ORF">SAMN05660648_01661</name>
</gene>
<dbReference type="Proteomes" id="UP000183469">
    <property type="component" value="Unassembled WGS sequence"/>
</dbReference>
<dbReference type="AlphaFoldDB" id="A0A1H3XWL3"/>
<keyword evidence="4" id="KW-1133">Transmembrane helix</keyword>
<evidence type="ECO:0000256" key="1">
    <source>
        <dbReference type="ARBA" id="ARBA00022475"/>
    </source>
</evidence>
<keyword evidence="5" id="KW-0472">Membrane</keyword>
<dbReference type="OrthoDB" id="1629081at2"/>
<evidence type="ECO:0000313" key="6">
    <source>
        <dbReference type="EMBL" id="SEA02908.1"/>
    </source>
</evidence>
<dbReference type="InterPro" id="IPR010664">
    <property type="entry name" value="LipoPS_assembly_LptC-rel"/>
</dbReference>